<dbReference type="AlphaFoldDB" id="A0ABD3ND74"/>
<name>A0ABD3ND74_9STRA</name>
<gene>
    <name evidence="3" type="ORF">ACHAWU_006053</name>
</gene>
<organism evidence="3 4">
    <name type="scientific">Discostella pseudostelligera</name>
    <dbReference type="NCBI Taxonomy" id="259834"/>
    <lineage>
        <taxon>Eukaryota</taxon>
        <taxon>Sar</taxon>
        <taxon>Stramenopiles</taxon>
        <taxon>Ochrophyta</taxon>
        <taxon>Bacillariophyta</taxon>
        <taxon>Coscinodiscophyceae</taxon>
        <taxon>Thalassiosirophycidae</taxon>
        <taxon>Stephanodiscales</taxon>
        <taxon>Stephanodiscaceae</taxon>
        <taxon>Discostella</taxon>
    </lineage>
</organism>
<evidence type="ECO:0000313" key="3">
    <source>
        <dbReference type="EMBL" id="KAL3772627.1"/>
    </source>
</evidence>
<keyword evidence="4" id="KW-1185">Reference proteome</keyword>
<sequence>MPPKKIGRKTNKKKGNKASRSSSATTPPTYSTAANNGTAAALPDMSEFERRTPIHPDDYPTVYQRYKNATKRFFVYMEKQARVVGAGIASDESIMSVNTLMNIADQMDSEGRTIDPMALKDLKLAIRVRSRVAKSLFGGGDSGHQHFLAVLTYCWTILDKLPKEASNEYVEPICSKSNNSYSQENRFEVFQDGIDDEELDDTDAEVFPSYVPRPEPEQQPMSLESLLNSDERHDAALFLFTLDNIMGMVSRQYQSVVQYHQNNVELGVSPSDIVPTLIWAAVATNMGIQQVHRMEIELSLQYPHLSNIYRLIATVELPDFSNKVISVLLEHAAEKVTEREVIVFLGDCLECSMGKTSAADSYNQAAEFIVPEFCTRYKVDTCGAEKLRQLVLGLTIFVMFEEPVAPDTMERISILSLMKSDAPLQEPHSWFANMSKIGGERSICHTIRLLQIFGDVLKQTPVGMAPIGEDYFGPSWVQGRPSNIAGDMDELLMADILPQLYLIFKHGILGNVELPMMDDIAPLWMIFRAYVKHPEKKVSWSLAFSVHALLTSILETDQITDSLLSLSECVFQKFFKQLEWADSALQNGSDSFLNGPSVCSIIRMVGAIELIDREVFVKRAIWNPLYAGSMLSYLTYFGNLEAGCLVVDNRAQLRIVMFLYHGLMLNGIIEIGQIPFLDVLYASFKNSRAIWDGELPHRGELIQKFWTSCGINLVDSKKWAQAAKELYAFRNLAGGRIDGIGRSLIRNRRMTRPKPEEISKSFRRVCNNDFHDVVDKYCIQELENQSKRSDLYAFAVRINDTLDAIYEEEPLLSFNFLSCAVILEQFVCGLIRIMKWDRMIRSRAENPSSQQEHRMGAMHLFAHHVLGALDFSLDPMDHEFCQVPLVRTSSAFLTTFFTEVDPLKVQWFNARNEHSGSEGHS</sequence>
<dbReference type="EMBL" id="JALLBG020000007">
    <property type="protein sequence ID" value="KAL3772627.1"/>
    <property type="molecule type" value="Genomic_DNA"/>
</dbReference>
<feature type="compositionally biased region" description="Low complexity" evidence="1">
    <location>
        <begin position="18"/>
        <end position="34"/>
    </location>
</feature>
<feature type="domain" description="DUF6604" evidence="2">
    <location>
        <begin position="40"/>
        <end position="298"/>
    </location>
</feature>
<protein>
    <recommendedName>
        <fullName evidence="2">DUF6604 domain-containing protein</fullName>
    </recommendedName>
</protein>
<proteinExistence type="predicted"/>
<feature type="compositionally biased region" description="Basic and acidic residues" evidence="1">
    <location>
        <begin position="47"/>
        <end position="58"/>
    </location>
</feature>
<accession>A0ABD3ND74</accession>
<dbReference type="Pfam" id="PF20253">
    <property type="entry name" value="DUF6604"/>
    <property type="match status" value="1"/>
</dbReference>
<reference evidence="3 4" key="1">
    <citation type="submission" date="2024-10" db="EMBL/GenBank/DDBJ databases">
        <title>Updated reference genomes for cyclostephanoid diatoms.</title>
        <authorList>
            <person name="Roberts W.R."/>
            <person name="Alverson A.J."/>
        </authorList>
    </citation>
    <scope>NUCLEOTIDE SEQUENCE [LARGE SCALE GENOMIC DNA]</scope>
    <source>
        <strain evidence="3 4">AJA232-27</strain>
    </source>
</reference>
<dbReference type="InterPro" id="IPR046539">
    <property type="entry name" value="DUF6604"/>
</dbReference>
<comment type="caution">
    <text evidence="3">The sequence shown here is derived from an EMBL/GenBank/DDBJ whole genome shotgun (WGS) entry which is preliminary data.</text>
</comment>
<feature type="compositionally biased region" description="Basic residues" evidence="1">
    <location>
        <begin position="1"/>
        <end position="17"/>
    </location>
</feature>
<evidence type="ECO:0000256" key="1">
    <source>
        <dbReference type="SAM" id="MobiDB-lite"/>
    </source>
</evidence>
<feature type="region of interest" description="Disordered" evidence="1">
    <location>
        <begin position="1"/>
        <end position="60"/>
    </location>
</feature>
<dbReference type="Proteomes" id="UP001530293">
    <property type="component" value="Unassembled WGS sequence"/>
</dbReference>
<evidence type="ECO:0000259" key="2">
    <source>
        <dbReference type="Pfam" id="PF20253"/>
    </source>
</evidence>
<evidence type="ECO:0000313" key="4">
    <source>
        <dbReference type="Proteomes" id="UP001530293"/>
    </source>
</evidence>